<gene>
    <name evidence="1" type="ORF">AB4Y32_07820</name>
</gene>
<proteinExistence type="predicted"/>
<dbReference type="Proteomes" id="UP001558850">
    <property type="component" value="Unassembled WGS sequence"/>
</dbReference>
<dbReference type="EMBL" id="JBFRCH010000003">
    <property type="protein sequence ID" value="MEX3931714.1"/>
    <property type="molecule type" value="Genomic_DNA"/>
</dbReference>
<evidence type="ECO:0000313" key="1">
    <source>
        <dbReference type="EMBL" id="MEX3931714.1"/>
    </source>
</evidence>
<protein>
    <submittedName>
        <fullName evidence="1">Uncharacterized protein</fullName>
    </submittedName>
</protein>
<accession>A0ACC6TWJ7</accession>
<organism evidence="1 2">
    <name type="scientific">Paraburkholderia phymatum</name>
    <dbReference type="NCBI Taxonomy" id="148447"/>
    <lineage>
        <taxon>Bacteria</taxon>
        <taxon>Pseudomonadati</taxon>
        <taxon>Pseudomonadota</taxon>
        <taxon>Betaproteobacteria</taxon>
        <taxon>Burkholderiales</taxon>
        <taxon>Burkholderiaceae</taxon>
        <taxon>Paraburkholderia</taxon>
    </lineage>
</organism>
<keyword evidence="2" id="KW-1185">Reference proteome</keyword>
<name>A0ACC6TWJ7_9BURK</name>
<evidence type="ECO:0000313" key="2">
    <source>
        <dbReference type="Proteomes" id="UP001558850"/>
    </source>
</evidence>
<sequence length="159" mass="17986">MLTRLGHPGRHFGTCVDRVRQREAHAQQIGLDCLQISRVDFLGKLIDAQPVAIVDETPVRLPDGGHQFALAVRASDQRTKQVRLVDGGKRIRRTQLRCRLIHVRTGEANALRHVHQFVRQALGFGLHSPRRRQTSREFDRNVIAVLMVDLPASLGPTRK</sequence>
<comment type="caution">
    <text evidence="1">The sequence shown here is derived from an EMBL/GenBank/DDBJ whole genome shotgun (WGS) entry which is preliminary data.</text>
</comment>
<reference evidence="1" key="1">
    <citation type="submission" date="2024-07" db="EMBL/GenBank/DDBJ databases">
        <title>A survey of Mimosa microsymbionts across Brazilian biomes reveals a high diversity of Paraburkholderia nodulating endemic species, but also that Cupriavidus is common as a symbiont of widespread species.</title>
        <authorList>
            <person name="Rouws L."/>
            <person name="Barauna A."/>
            <person name="Beukes C."/>
            <person name="Rouws J.R.C."/>
            <person name="De Faria S.M."/>
            <person name="Gross E."/>
            <person name="Bueno Dos Reis Junior F."/>
            <person name="Simon M.F."/>
            <person name="Maluk M."/>
            <person name="Odee D.W."/>
            <person name="Kenicer G."/>
            <person name="Young J.P.W."/>
            <person name="Reis V.M."/>
            <person name="Zilli J."/>
            <person name="James E.K."/>
        </authorList>
    </citation>
    <scope>NUCLEOTIDE SEQUENCE</scope>
    <source>
        <strain evidence="1">EG181B</strain>
    </source>
</reference>